<sequence length="218" mass="24253">MVEMTAPAYRDEKGNPAPHREPNFLPTTPPNDTSTPDYAVAASLNVSANFHEEGRSFCCSSQTLNILTLNLSLYTAECPLRLGGRGSFWLERLDPAGIRGYTRNNLETFSLTTPWLLQRNHCRHASSHLSITLAEMPSRSPTISDGSWEILGVIEEGRNNDERAVPRSSYHRLEKPDRTTQSRLRNDHVLRQRIIIAACVGSFLFLAVLGFGVGLFAA</sequence>
<accession>A0A074WV03</accession>
<evidence type="ECO:0000256" key="1">
    <source>
        <dbReference type="SAM" id="MobiDB-lite"/>
    </source>
</evidence>
<evidence type="ECO:0000256" key="2">
    <source>
        <dbReference type="SAM" id="Phobius"/>
    </source>
</evidence>
<name>A0A074WV03_9PEZI</name>
<evidence type="ECO:0000313" key="3">
    <source>
        <dbReference type="EMBL" id="KEQ73552.1"/>
    </source>
</evidence>
<feature type="region of interest" description="Disordered" evidence="1">
    <location>
        <begin position="1"/>
        <end position="35"/>
    </location>
</feature>
<dbReference type="AlphaFoldDB" id="A0A074WV03"/>
<feature type="compositionally biased region" description="Basic and acidic residues" evidence="1">
    <location>
        <begin position="9"/>
        <end position="22"/>
    </location>
</feature>
<keyword evidence="2" id="KW-0472">Membrane</keyword>
<dbReference type="GeneID" id="25413588"/>
<gene>
    <name evidence="3" type="ORF">M436DRAFT_63833</name>
</gene>
<organism evidence="3 4">
    <name type="scientific">Aureobasidium namibiae CBS 147.97</name>
    <dbReference type="NCBI Taxonomy" id="1043004"/>
    <lineage>
        <taxon>Eukaryota</taxon>
        <taxon>Fungi</taxon>
        <taxon>Dikarya</taxon>
        <taxon>Ascomycota</taxon>
        <taxon>Pezizomycotina</taxon>
        <taxon>Dothideomycetes</taxon>
        <taxon>Dothideomycetidae</taxon>
        <taxon>Dothideales</taxon>
        <taxon>Saccotheciaceae</taxon>
        <taxon>Aureobasidium</taxon>
    </lineage>
</organism>
<proteinExistence type="predicted"/>
<dbReference type="Proteomes" id="UP000027730">
    <property type="component" value="Unassembled WGS sequence"/>
</dbReference>
<protein>
    <submittedName>
        <fullName evidence="3">Uncharacterized protein</fullName>
    </submittedName>
</protein>
<keyword evidence="4" id="KW-1185">Reference proteome</keyword>
<keyword evidence="2" id="KW-1133">Transmembrane helix</keyword>
<keyword evidence="2" id="KW-0812">Transmembrane</keyword>
<feature type="transmembrane region" description="Helical" evidence="2">
    <location>
        <begin position="194"/>
        <end position="217"/>
    </location>
</feature>
<evidence type="ECO:0000313" key="4">
    <source>
        <dbReference type="Proteomes" id="UP000027730"/>
    </source>
</evidence>
<dbReference type="HOGENOM" id="CLU_1266645_0_0_1"/>
<dbReference type="RefSeq" id="XP_013427656.1">
    <property type="nucleotide sequence ID" value="XM_013572202.1"/>
</dbReference>
<dbReference type="EMBL" id="KL584709">
    <property type="protein sequence ID" value="KEQ73552.1"/>
    <property type="molecule type" value="Genomic_DNA"/>
</dbReference>
<reference evidence="3 4" key="1">
    <citation type="journal article" date="2014" name="BMC Genomics">
        <title>Genome sequencing of four Aureobasidium pullulans varieties: biotechnological potential, stress tolerance, and description of new species.</title>
        <authorList>
            <person name="Gostin Ar C."/>
            <person name="Ohm R.A."/>
            <person name="Kogej T."/>
            <person name="Sonjak S."/>
            <person name="Turk M."/>
            <person name="Zajc J."/>
            <person name="Zalar P."/>
            <person name="Grube M."/>
            <person name="Sun H."/>
            <person name="Han J."/>
            <person name="Sharma A."/>
            <person name="Chiniquy J."/>
            <person name="Ngan C.Y."/>
            <person name="Lipzen A."/>
            <person name="Barry K."/>
            <person name="Grigoriev I.V."/>
            <person name="Gunde-Cimerman N."/>
        </authorList>
    </citation>
    <scope>NUCLEOTIDE SEQUENCE [LARGE SCALE GENOMIC DNA]</scope>
    <source>
        <strain evidence="3 4">CBS 147.97</strain>
    </source>
</reference>